<dbReference type="GO" id="GO:0005829">
    <property type="term" value="C:cytosol"/>
    <property type="evidence" value="ECO:0007669"/>
    <property type="project" value="TreeGrafter"/>
</dbReference>
<accession>A0A699YUM9</accession>
<comment type="function">
    <text evidence="3">Thiol-specific peroxidase that catalyzes the reduction of hydrogen peroxide and organic hydroperoxides to water and alcohols, respectively. Plays a role in cell protection against oxidative stress by detoxifying peroxides. May be an antioxidant enzyme particularly in the developing shoot and photosynthesizing leaf.</text>
</comment>
<dbReference type="Proteomes" id="UP000485058">
    <property type="component" value="Unassembled WGS sequence"/>
</dbReference>
<dbReference type="SUPFAM" id="SSF52833">
    <property type="entry name" value="Thioredoxin-like"/>
    <property type="match status" value="1"/>
</dbReference>
<dbReference type="GO" id="GO:0033554">
    <property type="term" value="P:cellular response to stress"/>
    <property type="evidence" value="ECO:0007669"/>
    <property type="project" value="TreeGrafter"/>
</dbReference>
<keyword evidence="6" id="KW-1185">Reference proteome</keyword>
<evidence type="ECO:0000256" key="2">
    <source>
        <dbReference type="ARBA" id="ARBA00023002"/>
    </source>
</evidence>
<dbReference type="Pfam" id="PF00578">
    <property type="entry name" value="AhpC-TSA"/>
    <property type="match status" value="1"/>
</dbReference>
<organism evidence="5 6">
    <name type="scientific">Haematococcus lacustris</name>
    <name type="common">Green alga</name>
    <name type="synonym">Haematococcus pluvialis</name>
    <dbReference type="NCBI Taxonomy" id="44745"/>
    <lineage>
        <taxon>Eukaryota</taxon>
        <taxon>Viridiplantae</taxon>
        <taxon>Chlorophyta</taxon>
        <taxon>core chlorophytes</taxon>
        <taxon>Chlorophyceae</taxon>
        <taxon>CS clade</taxon>
        <taxon>Chlamydomonadales</taxon>
        <taxon>Haematococcaceae</taxon>
        <taxon>Haematococcus</taxon>
    </lineage>
</organism>
<dbReference type="GO" id="GO:0042744">
    <property type="term" value="P:hydrogen peroxide catabolic process"/>
    <property type="evidence" value="ECO:0007669"/>
    <property type="project" value="TreeGrafter"/>
</dbReference>
<evidence type="ECO:0000259" key="4">
    <source>
        <dbReference type="Pfam" id="PF00578"/>
    </source>
</evidence>
<dbReference type="GO" id="GO:0005739">
    <property type="term" value="C:mitochondrion"/>
    <property type="evidence" value="ECO:0007669"/>
    <property type="project" value="TreeGrafter"/>
</dbReference>
<evidence type="ECO:0000313" key="6">
    <source>
        <dbReference type="Proteomes" id="UP000485058"/>
    </source>
</evidence>
<feature type="non-terminal residue" evidence="5">
    <location>
        <position position="1"/>
    </location>
</feature>
<feature type="domain" description="Alkyl hydroperoxide reductase subunit C/ Thiol specific antioxidant" evidence="4">
    <location>
        <begin position="3"/>
        <end position="54"/>
    </location>
</feature>
<dbReference type="GO" id="GO:0008379">
    <property type="term" value="F:thioredoxin peroxidase activity"/>
    <property type="evidence" value="ECO:0007669"/>
    <property type="project" value="TreeGrafter"/>
</dbReference>
<evidence type="ECO:0000256" key="1">
    <source>
        <dbReference type="ARBA" id="ARBA00009796"/>
    </source>
</evidence>
<dbReference type="InterPro" id="IPR000866">
    <property type="entry name" value="AhpC/TSA"/>
</dbReference>
<dbReference type="GO" id="GO:0045454">
    <property type="term" value="P:cell redox homeostasis"/>
    <property type="evidence" value="ECO:0007669"/>
    <property type="project" value="TreeGrafter"/>
</dbReference>
<dbReference type="EMBL" id="BLLF01000620">
    <property type="protein sequence ID" value="GFH13510.1"/>
    <property type="molecule type" value="Genomic_DNA"/>
</dbReference>
<name>A0A699YUM9_HAELA</name>
<comment type="caution">
    <text evidence="5">The sequence shown here is derived from an EMBL/GenBank/DDBJ whole genome shotgun (WGS) entry which is preliminary data.</text>
</comment>
<sequence length="63" mass="7168">VVDGEFKTIKLSDYQGKYVVLFFYPKDFTFVCPTEIIAYSDRAKEFEALNAQVYLDFGASATP</sequence>
<evidence type="ECO:0000313" key="5">
    <source>
        <dbReference type="EMBL" id="GFH13510.1"/>
    </source>
</evidence>
<dbReference type="InterPro" id="IPR036249">
    <property type="entry name" value="Thioredoxin-like_sf"/>
</dbReference>
<dbReference type="AlphaFoldDB" id="A0A699YUM9"/>
<dbReference type="Gene3D" id="3.40.30.10">
    <property type="entry name" value="Glutaredoxin"/>
    <property type="match status" value="1"/>
</dbReference>
<evidence type="ECO:0000256" key="3">
    <source>
        <dbReference type="ARBA" id="ARBA00045169"/>
    </source>
</evidence>
<dbReference type="PANTHER" id="PTHR10681">
    <property type="entry name" value="THIOREDOXIN PEROXIDASE"/>
    <property type="match status" value="1"/>
</dbReference>
<keyword evidence="2" id="KW-0560">Oxidoreductase</keyword>
<dbReference type="GO" id="GO:0006979">
    <property type="term" value="P:response to oxidative stress"/>
    <property type="evidence" value="ECO:0007669"/>
    <property type="project" value="TreeGrafter"/>
</dbReference>
<proteinExistence type="inferred from homology"/>
<dbReference type="InterPro" id="IPR050217">
    <property type="entry name" value="Peroxiredoxin"/>
</dbReference>
<reference evidence="5 6" key="1">
    <citation type="submission" date="2020-02" db="EMBL/GenBank/DDBJ databases">
        <title>Draft genome sequence of Haematococcus lacustris strain NIES-144.</title>
        <authorList>
            <person name="Morimoto D."/>
            <person name="Nakagawa S."/>
            <person name="Yoshida T."/>
            <person name="Sawayama S."/>
        </authorList>
    </citation>
    <scope>NUCLEOTIDE SEQUENCE [LARGE SCALE GENOMIC DNA]</scope>
    <source>
        <strain evidence="5 6">NIES-144</strain>
    </source>
</reference>
<gene>
    <name evidence="5" type="ORF">HaLaN_09409</name>
</gene>
<protein>
    <submittedName>
        <fullName evidence="5">Peroxiredoxin (Alkyl hydroperoxidereductase subunit C)</fullName>
    </submittedName>
</protein>
<comment type="similarity">
    <text evidence="1">Belongs to the peroxiredoxin family. AhpC/Prx1 subfamily.</text>
</comment>
<dbReference type="PANTHER" id="PTHR10681:SF128">
    <property type="entry name" value="THIOREDOXIN-DEPENDENT PEROXIDE REDUCTASE, MITOCHONDRIAL"/>
    <property type="match status" value="1"/>
</dbReference>